<dbReference type="EMBL" id="CP036525">
    <property type="protein sequence ID" value="QDT04897.1"/>
    <property type="molecule type" value="Genomic_DNA"/>
</dbReference>
<accession>A0A517NCM7</accession>
<name>A0A517NCM7_9BACT</name>
<dbReference type="Pfam" id="PF07606">
    <property type="entry name" value="DUF1569"/>
    <property type="match status" value="1"/>
</dbReference>
<dbReference type="AlphaFoldDB" id="A0A517NCM7"/>
<gene>
    <name evidence="1" type="ORF">K227x_32940</name>
</gene>
<keyword evidence="2" id="KW-1185">Reference proteome</keyword>
<evidence type="ECO:0000313" key="2">
    <source>
        <dbReference type="Proteomes" id="UP000318538"/>
    </source>
</evidence>
<sequence length="155" mass="17387">MTKMNDLRTIEFADLTAAVDEARSLLASGYSRQGQWTLGQICRHLVLVQDPSVDGYPRWMSLFAFLRPVMRRWLLPKLLSGDSPTGIRTTSSFTPPASTDDATEVDRFAASVDRLLHYTGDYAAHPAFGRLPRARILEIHSAHAAHHLRFLIPSK</sequence>
<dbReference type="Proteomes" id="UP000318538">
    <property type="component" value="Chromosome"/>
</dbReference>
<evidence type="ECO:0008006" key="3">
    <source>
        <dbReference type="Google" id="ProtNLM"/>
    </source>
</evidence>
<dbReference type="KEGG" id="rlc:K227x_32940"/>
<dbReference type="Gene3D" id="1.20.120.450">
    <property type="entry name" value="dinb family like domain"/>
    <property type="match status" value="1"/>
</dbReference>
<organism evidence="1 2">
    <name type="scientific">Rubripirellula lacrimiformis</name>
    <dbReference type="NCBI Taxonomy" id="1930273"/>
    <lineage>
        <taxon>Bacteria</taxon>
        <taxon>Pseudomonadati</taxon>
        <taxon>Planctomycetota</taxon>
        <taxon>Planctomycetia</taxon>
        <taxon>Pirellulales</taxon>
        <taxon>Pirellulaceae</taxon>
        <taxon>Rubripirellula</taxon>
    </lineage>
</organism>
<reference evidence="1 2" key="1">
    <citation type="submission" date="2019-02" db="EMBL/GenBank/DDBJ databases">
        <title>Deep-cultivation of Planctomycetes and their phenomic and genomic characterization uncovers novel biology.</title>
        <authorList>
            <person name="Wiegand S."/>
            <person name="Jogler M."/>
            <person name="Boedeker C."/>
            <person name="Pinto D."/>
            <person name="Vollmers J."/>
            <person name="Rivas-Marin E."/>
            <person name="Kohn T."/>
            <person name="Peeters S.H."/>
            <person name="Heuer A."/>
            <person name="Rast P."/>
            <person name="Oberbeckmann S."/>
            <person name="Bunk B."/>
            <person name="Jeske O."/>
            <person name="Meyerdierks A."/>
            <person name="Storesund J.E."/>
            <person name="Kallscheuer N."/>
            <person name="Luecker S."/>
            <person name="Lage O.M."/>
            <person name="Pohl T."/>
            <person name="Merkel B.J."/>
            <person name="Hornburger P."/>
            <person name="Mueller R.-W."/>
            <person name="Bruemmer F."/>
            <person name="Labrenz M."/>
            <person name="Spormann A.M."/>
            <person name="Op den Camp H."/>
            <person name="Overmann J."/>
            <person name="Amann R."/>
            <person name="Jetten M.S.M."/>
            <person name="Mascher T."/>
            <person name="Medema M.H."/>
            <person name="Devos D.P."/>
            <person name="Kaster A.-K."/>
            <person name="Ovreas L."/>
            <person name="Rohde M."/>
            <person name="Galperin M.Y."/>
            <person name="Jogler C."/>
        </authorList>
    </citation>
    <scope>NUCLEOTIDE SEQUENCE [LARGE SCALE GENOMIC DNA]</scope>
    <source>
        <strain evidence="1 2">K22_7</strain>
    </source>
</reference>
<dbReference type="InterPro" id="IPR011463">
    <property type="entry name" value="DUF1569"/>
</dbReference>
<proteinExistence type="predicted"/>
<protein>
    <recommendedName>
        <fullName evidence="3">DinB superfamily protein</fullName>
    </recommendedName>
</protein>
<evidence type="ECO:0000313" key="1">
    <source>
        <dbReference type="EMBL" id="QDT04897.1"/>
    </source>
</evidence>
<dbReference type="InterPro" id="IPR034660">
    <property type="entry name" value="DinB/YfiT-like"/>
</dbReference>